<dbReference type="AlphaFoldDB" id="A0A1K1LKW3"/>
<sequence length="343" mass="38426">MPDEAEYTQRAEERIREVLNVEHAVVPLELEARISEAGYADSGININPHHISNALRNLVARGEVLRTGPVASRGGHQIETIQPADQRRRKTAITHAAARKRLLYGRYLGWAQGTERYRHGLIGPAGEAAVRGGLLMSGGIQPFRPDAGEVTRLLGTDLPGPLDSAGIHVPLLVGELGEPIVVMIEIKNIRGWMYPSSEEVYQLLDKACVLQTAHPDQPILPVFVCRKAQDPLFWMAQQLGFMVIDLGIQFAGDVEQASLDEIRNELAFSDLRVGAGPSVRVRDRFQKTVPKHGTRWAADWRKTVANHHLVHYIHELRYAKGYERNVLMQEFRQFVKDAGYRGF</sequence>
<organism evidence="1 2">
    <name type="scientific">Amycolatopsis australiensis</name>
    <dbReference type="NCBI Taxonomy" id="546364"/>
    <lineage>
        <taxon>Bacteria</taxon>
        <taxon>Bacillati</taxon>
        <taxon>Actinomycetota</taxon>
        <taxon>Actinomycetes</taxon>
        <taxon>Pseudonocardiales</taxon>
        <taxon>Pseudonocardiaceae</taxon>
        <taxon>Amycolatopsis</taxon>
    </lineage>
</organism>
<reference evidence="2" key="1">
    <citation type="submission" date="2016-11" db="EMBL/GenBank/DDBJ databases">
        <authorList>
            <person name="Varghese N."/>
            <person name="Submissions S."/>
        </authorList>
    </citation>
    <scope>NUCLEOTIDE SEQUENCE [LARGE SCALE GENOMIC DNA]</scope>
    <source>
        <strain evidence="2">DSM 44671</strain>
    </source>
</reference>
<evidence type="ECO:0000313" key="1">
    <source>
        <dbReference type="EMBL" id="SFW11541.1"/>
    </source>
</evidence>
<gene>
    <name evidence="1" type="ORF">SAMN04489730_0030</name>
</gene>
<evidence type="ECO:0000313" key="2">
    <source>
        <dbReference type="Proteomes" id="UP000182740"/>
    </source>
</evidence>
<keyword evidence="2" id="KW-1185">Reference proteome</keyword>
<proteinExistence type="predicted"/>
<dbReference type="OrthoDB" id="3628550at2"/>
<dbReference type="RefSeq" id="WP_072474311.1">
    <property type="nucleotide sequence ID" value="NZ_FPJG01000001.1"/>
</dbReference>
<dbReference type="Proteomes" id="UP000182740">
    <property type="component" value="Unassembled WGS sequence"/>
</dbReference>
<accession>A0A1K1LKW3</accession>
<protein>
    <submittedName>
        <fullName evidence="1">Uncharacterized protein</fullName>
    </submittedName>
</protein>
<dbReference type="EMBL" id="FPJG01000001">
    <property type="protein sequence ID" value="SFW11541.1"/>
    <property type="molecule type" value="Genomic_DNA"/>
</dbReference>
<name>A0A1K1LKW3_9PSEU</name>